<evidence type="ECO:0000313" key="2">
    <source>
        <dbReference type="EMBL" id="SEH67174.1"/>
    </source>
</evidence>
<dbReference type="STRING" id="1267564.SAMN05192561_12722"/>
<dbReference type="Proteomes" id="UP000199215">
    <property type="component" value="Unassembled WGS sequence"/>
</dbReference>
<protein>
    <submittedName>
        <fullName evidence="2">Uncharacterized protein</fullName>
    </submittedName>
</protein>
<feature type="transmembrane region" description="Helical" evidence="1">
    <location>
        <begin position="287"/>
        <end position="308"/>
    </location>
</feature>
<dbReference type="InterPro" id="IPR058440">
    <property type="entry name" value="DUF8127"/>
</dbReference>
<organism evidence="2 3">
    <name type="scientific">Halopenitus malekzadehii</name>
    <dbReference type="NCBI Taxonomy" id="1267564"/>
    <lineage>
        <taxon>Archaea</taxon>
        <taxon>Methanobacteriati</taxon>
        <taxon>Methanobacteriota</taxon>
        <taxon>Stenosarchaea group</taxon>
        <taxon>Halobacteria</taxon>
        <taxon>Halobacteriales</taxon>
        <taxon>Haloferacaceae</taxon>
        <taxon>Halopenitus</taxon>
    </lineage>
</organism>
<accession>A0A1H6K5W7</accession>
<keyword evidence="1" id="KW-1133">Transmembrane helix</keyword>
<dbReference type="Pfam" id="PF26448">
    <property type="entry name" value="DUF8127"/>
    <property type="match status" value="1"/>
</dbReference>
<gene>
    <name evidence="2" type="ORF">SAMN05192561_12722</name>
</gene>
<feature type="transmembrane region" description="Helical" evidence="1">
    <location>
        <begin position="259"/>
        <end position="280"/>
    </location>
</feature>
<dbReference type="EMBL" id="FNWU01000027">
    <property type="protein sequence ID" value="SEH67174.1"/>
    <property type="molecule type" value="Genomic_DNA"/>
</dbReference>
<dbReference type="AlphaFoldDB" id="A0A1H6K5W7"/>
<feature type="transmembrane region" description="Helical" evidence="1">
    <location>
        <begin position="231"/>
        <end position="253"/>
    </location>
</feature>
<evidence type="ECO:0000313" key="3">
    <source>
        <dbReference type="Proteomes" id="UP000199215"/>
    </source>
</evidence>
<dbReference type="OrthoDB" id="275608at2157"/>
<keyword evidence="1" id="KW-0472">Membrane</keyword>
<sequence length="347" mass="36732">MPRSLPSTRTVALLILLVVGSTFSFAFHATTGSATITYEATSVEPGENPELVTRATSNVTDLEERLSDTPAQYQVPIRTAVATGSYNGTLQPELHIVIEDVRTPYVWYNGSYYAWTISTKEETTNATIQMERTNPETVFSTVARPVSEAPSEVRTAIESGTTTASIVEQGLYQQDGTYYVVAPEYEGALGTQLASVAIGFLLTPVGRGYVAVALGLLGYRYREPTRARLLTVRRAAAIAALAIPIALGATALFESGSPTRFVTGPTTAVVVATGLVAGVLAAQRRWLLLVGVTVGIGLFATAALSAVIGLVGLVFGPLAVCLGLLTGVIPFGYGYWFARTSSVNPQN</sequence>
<evidence type="ECO:0000256" key="1">
    <source>
        <dbReference type="SAM" id="Phobius"/>
    </source>
</evidence>
<feature type="transmembrane region" description="Helical" evidence="1">
    <location>
        <begin position="193"/>
        <end position="219"/>
    </location>
</feature>
<proteinExistence type="predicted"/>
<keyword evidence="3" id="KW-1185">Reference proteome</keyword>
<reference evidence="2 3" key="1">
    <citation type="submission" date="2016-10" db="EMBL/GenBank/DDBJ databases">
        <authorList>
            <person name="de Groot N.N."/>
        </authorList>
    </citation>
    <scope>NUCLEOTIDE SEQUENCE [LARGE SCALE GENOMIC DNA]</scope>
    <source>
        <strain evidence="2 3">IBRC-M10418</strain>
    </source>
</reference>
<keyword evidence="1" id="KW-0812">Transmembrane</keyword>
<name>A0A1H6K5W7_9EURY</name>
<feature type="transmembrane region" description="Helical" evidence="1">
    <location>
        <begin position="314"/>
        <end position="338"/>
    </location>
</feature>